<proteinExistence type="predicted"/>
<organism evidence="1">
    <name type="scientific">viral metagenome</name>
    <dbReference type="NCBI Taxonomy" id="1070528"/>
    <lineage>
        <taxon>unclassified sequences</taxon>
        <taxon>metagenomes</taxon>
        <taxon>organismal metagenomes</taxon>
    </lineage>
</organism>
<reference evidence="1" key="1">
    <citation type="journal article" date="2020" name="Nature">
        <title>Giant virus diversity and host interactions through global metagenomics.</title>
        <authorList>
            <person name="Schulz F."/>
            <person name="Roux S."/>
            <person name="Paez-Espino D."/>
            <person name="Jungbluth S."/>
            <person name="Walsh D.A."/>
            <person name="Denef V.J."/>
            <person name="McMahon K.D."/>
            <person name="Konstantinidis K.T."/>
            <person name="Eloe-Fadrosh E.A."/>
            <person name="Kyrpides N.C."/>
            <person name="Woyke T."/>
        </authorList>
    </citation>
    <scope>NUCLEOTIDE SEQUENCE</scope>
    <source>
        <strain evidence="1">GVMAG-M-3300023179-150</strain>
    </source>
</reference>
<name>A0A6C0E6F4_9ZZZZ</name>
<dbReference type="AlphaFoldDB" id="A0A6C0E6F4"/>
<accession>A0A6C0E6F4</accession>
<evidence type="ECO:0000313" key="1">
    <source>
        <dbReference type="EMBL" id="QHT24757.1"/>
    </source>
</evidence>
<dbReference type="EMBL" id="MN739748">
    <property type="protein sequence ID" value="QHT24757.1"/>
    <property type="molecule type" value="Genomic_DNA"/>
</dbReference>
<protein>
    <submittedName>
        <fullName evidence="1">Uncharacterized protein</fullName>
    </submittedName>
</protein>
<sequence length="167" mass="19420">MHIVISLNKEKNQIKTLFLSQTFIEATTFIEDLKSISVNNEIVNITSIRKFPPKEDDHDGYYLVHNNFSGDQYDLFSKKTIINKGYFYNSAELEIKEIMTIFITFCNFTQNTESPTLNNNNSLLTITPSKTNKSSIVKTGDLIDRYQYNKILMEMIERSKLIDKKIN</sequence>